<evidence type="ECO:0000256" key="4">
    <source>
        <dbReference type="SAM" id="SignalP"/>
    </source>
</evidence>
<evidence type="ECO:0000256" key="2">
    <source>
        <dbReference type="ARBA" id="ARBA00023239"/>
    </source>
</evidence>
<comment type="caution">
    <text evidence="6">The sequence shown here is derived from an EMBL/GenBank/DDBJ whole genome shotgun (WGS) entry which is preliminary data.</text>
</comment>
<dbReference type="PANTHER" id="PTHR48094:SF11">
    <property type="entry name" value="GLUTATHIONE-INDEPENDENT GLYOXALASE HSP31-RELATED"/>
    <property type="match status" value="1"/>
</dbReference>
<dbReference type="Pfam" id="PF13428">
    <property type="entry name" value="TPR_14"/>
    <property type="match status" value="1"/>
</dbReference>
<dbReference type="InterPro" id="IPR029062">
    <property type="entry name" value="Class_I_gatase-like"/>
</dbReference>
<protein>
    <submittedName>
        <fullName evidence="6">DJ-1/PfpI family protein</fullName>
    </submittedName>
</protein>
<feature type="signal peptide" evidence="4">
    <location>
        <begin position="1"/>
        <end position="27"/>
    </location>
</feature>
<proteinExistence type="inferred from homology"/>
<dbReference type="Pfam" id="PF01965">
    <property type="entry name" value="DJ-1_PfpI"/>
    <property type="match status" value="1"/>
</dbReference>
<dbReference type="EMBL" id="JANFQO010000018">
    <property type="protein sequence ID" value="MCQ4166562.1"/>
    <property type="molecule type" value="Genomic_DNA"/>
</dbReference>
<evidence type="ECO:0000256" key="1">
    <source>
        <dbReference type="ARBA" id="ARBA00023016"/>
    </source>
</evidence>
<evidence type="ECO:0000256" key="3">
    <source>
        <dbReference type="ARBA" id="ARBA00038493"/>
    </source>
</evidence>
<dbReference type="Proteomes" id="UP001165498">
    <property type="component" value="Unassembled WGS sequence"/>
</dbReference>
<evidence type="ECO:0000313" key="6">
    <source>
        <dbReference type="EMBL" id="MCQ4166562.1"/>
    </source>
</evidence>
<dbReference type="InterPro" id="IPR002818">
    <property type="entry name" value="DJ-1/PfpI"/>
</dbReference>
<dbReference type="SUPFAM" id="SSF52317">
    <property type="entry name" value="Class I glutamine amidotransferase-like"/>
    <property type="match status" value="1"/>
</dbReference>
<keyword evidence="1" id="KW-0346">Stress response</keyword>
<accession>A0ABT1QWA1</accession>
<reference evidence="6" key="1">
    <citation type="submission" date="2022-07" db="EMBL/GenBank/DDBJ databases">
        <title>Tahibacter sp., a new gammaproteobacterium isolated from the silt sample collected at pig farm.</title>
        <authorList>
            <person name="Chen H."/>
        </authorList>
    </citation>
    <scope>NUCLEOTIDE SEQUENCE</scope>
    <source>
        <strain evidence="6">P2K</strain>
    </source>
</reference>
<dbReference type="Gene3D" id="3.40.50.880">
    <property type="match status" value="1"/>
</dbReference>
<evidence type="ECO:0000259" key="5">
    <source>
        <dbReference type="Pfam" id="PF01965"/>
    </source>
</evidence>
<organism evidence="6 7">
    <name type="scientific">Tahibacter harae</name>
    <dbReference type="NCBI Taxonomy" id="2963937"/>
    <lineage>
        <taxon>Bacteria</taxon>
        <taxon>Pseudomonadati</taxon>
        <taxon>Pseudomonadota</taxon>
        <taxon>Gammaproteobacteria</taxon>
        <taxon>Lysobacterales</taxon>
        <taxon>Rhodanobacteraceae</taxon>
        <taxon>Tahibacter</taxon>
    </lineage>
</organism>
<keyword evidence="7" id="KW-1185">Reference proteome</keyword>
<evidence type="ECO:0000313" key="7">
    <source>
        <dbReference type="Proteomes" id="UP001165498"/>
    </source>
</evidence>
<keyword evidence="4" id="KW-0732">Signal</keyword>
<sequence>MSRFIRHCRGALRALLISTLLAGSAAAADKVLLVVSSEGRDQGKTRPGFEMDEFAQAYLIFRDNGWQIDVASPAGGAVQADKYDPKETFNARLLEDAQAQRLLQQTLATAQARAADYAAVYVIGGKGAMFDLAQDKALATLIAAVYQHGGVVAAVCHGPAALVDVRLADGSALVAGRRLTGFSNEEEALFGKRWSGSYRFQLEDALRERGARWSEAALMLPHVVADGRLLTGQNPYSTAALTEAVITVRGRKPAARESWRDEATMALVQRLLAGEDAAARSELAANLARYHVELIGMLGYYQLKAATDDAAVRNALAIMQLALPHMPQPQLTLGLAEAELRLGRKQRARELIDSVLASHPDMAEAKQLLARIDG</sequence>
<feature type="chain" id="PRO_5046198098" evidence="4">
    <location>
        <begin position="28"/>
        <end position="374"/>
    </location>
</feature>
<feature type="domain" description="DJ-1/PfpI" evidence="5">
    <location>
        <begin position="48"/>
        <end position="246"/>
    </location>
</feature>
<dbReference type="CDD" id="cd03141">
    <property type="entry name" value="GATase1_Hsp31_like"/>
    <property type="match status" value="1"/>
</dbReference>
<gene>
    <name evidence="6" type="ORF">NM961_17750</name>
</gene>
<dbReference type="RefSeq" id="WP_255915751.1">
    <property type="nucleotide sequence ID" value="NZ_JANFQO010000018.1"/>
</dbReference>
<dbReference type="PANTHER" id="PTHR48094">
    <property type="entry name" value="PROTEIN/NUCLEIC ACID DEGLYCASE DJ-1-RELATED"/>
    <property type="match status" value="1"/>
</dbReference>
<dbReference type="InterPro" id="IPR050325">
    <property type="entry name" value="Prot/Nucl_acid_deglycase"/>
</dbReference>
<comment type="similarity">
    <text evidence="3">Belongs to the peptidase C56 family. HSP31-like subfamily.</text>
</comment>
<keyword evidence="2" id="KW-0456">Lyase</keyword>
<name>A0ABT1QWA1_9GAMM</name>